<keyword evidence="1" id="KW-0175">Coiled coil</keyword>
<dbReference type="EMBL" id="JACAZH010000011">
    <property type="protein sequence ID" value="KAF7354760.1"/>
    <property type="molecule type" value="Genomic_DNA"/>
</dbReference>
<dbReference type="Proteomes" id="UP000623467">
    <property type="component" value="Unassembled WGS sequence"/>
</dbReference>
<accession>A0A8H7CYA8</accession>
<proteinExistence type="predicted"/>
<evidence type="ECO:0000256" key="1">
    <source>
        <dbReference type="SAM" id="Coils"/>
    </source>
</evidence>
<feature type="coiled-coil region" evidence="1">
    <location>
        <begin position="24"/>
        <end position="51"/>
    </location>
</feature>
<evidence type="ECO:0000313" key="3">
    <source>
        <dbReference type="Proteomes" id="UP000623467"/>
    </source>
</evidence>
<keyword evidence="3" id="KW-1185">Reference proteome</keyword>
<reference evidence="2" key="1">
    <citation type="submission" date="2020-05" db="EMBL/GenBank/DDBJ databases">
        <title>Mycena genomes resolve the evolution of fungal bioluminescence.</title>
        <authorList>
            <person name="Tsai I.J."/>
        </authorList>
    </citation>
    <scope>NUCLEOTIDE SEQUENCE</scope>
    <source>
        <strain evidence="2">160909Yilan</strain>
    </source>
</reference>
<organism evidence="2 3">
    <name type="scientific">Mycena sanguinolenta</name>
    <dbReference type="NCBI Taxonomy" id="230812"/>
    <lineage>
        <taxon>Eukaryota</taxon>
        <taxon>Fungi</taxon>
        <taxon>Dikarya</taxon>
        <taxon>Basidiomycota</taxon>
        <taxon>Agaricomycotina</taxon>
        <taxon>Agaricomycetes</taxon>
        <taxon>Agaricomycetidae</taxon>
        <taxon>Agaricales</taxon>
        <taxon>Marasmiineae</taxon>
        <taxon>Mycenaceae</taxon>
        <taxon>Mycena</taxon>
    </lineage>
</organism>
<gene>
    <name evidence="2" type="ORF">MSAN_01390100</name>
</gene>
<dbReference type="AlphaFoldDB" id="A0A8H7CYA8"/>
<comment type="caution">
    <text evidence="2">The sequence shown here is derived from an EMBL/GenBank/DDBJ whole genome shotgun (WGS) entry which is preliminary data.</text>
</comment>
<dbReference type="OrthoDB" id="3051796at2759"/>
<name>A0A8H7CYA8_9AGAR</name>
<sequence length="111" mass="12402">MAATPSAMRAILLEQTEPTRRSSKADVQQFIEESELKIASLESQIARERACVAALRHIFSPIHTLPVELLTEISTMRFVNKDTSRTRFEYRKFVRIGGTSPTVLRGSGPGL</sequence>
<protein>
    <submittedName>
        <fullName evidence="2">Uncharacterized protein</fullName>
    </submittedName>
</protein>
<evidence type="ECO:0000313" key="2">
    <source>
        <dbReference type="EMBL" id="KAF7354760.1"/>
    </source>
</evidence>